<dbReference type="SUPFAM" id="SSF52540">
    <property type="entry name" value="P-loop containing nucleoside triphosphate hydrolases"/>
    <property type="match status" value="1"/>
</dbReference>
<dbReference type="InterPro" id="IPR050079">
    <property type="entry name" value="DEAD_box_RNA_helicase"/>
</dbReference>
<organism evidence="9 10">
    <name type="scientific">Pediococcus claussenii (strain ATCC BAA-344 / DSM 14800 / JCM 18046 / KCTC 3811 / LMG 21948 / P06)</name>
    <dbReference type="NCBI Taxonomy" id="701521"/>
    <lineage>
        <taxon>Bacteria</taxon>
        <taxon>Bacillati</taxon>
        <taxon>Bacillota</taxon>
        <taxon>Bacilli</taxon>
        <taxon>Lactobacillales</taxon>
        <taxon>Lactobacillaceae</taxon>
        <taxon>Pediococcus</taxon>
    </lineage>
</organism>
<dbReference type="GO" id="GO:0005524">
    <property type="term" value="F:ATP binding"/>
    <property type="evidence" value="ECO:0007669"/>
    <property type="project" value="UniProtKB-KW"/>
</dbReference>
<dbReference type="KEGG" id="pce:PECL_1244"/>
<dbReference type="HOGENOM" id="CLU_003041_1_3_9"/>
<evidence type="ECO:0000313" key="9">
    <source>
        <dbReference type="EMBL" id="AEV95476.1"/>
    </source>
</evidence>
<dbReference type="PROSITE" id="PS51194">
    <property type="entry name" value="HELICASE_CTER"/>
    <property type="match status" value="1"/>
</dbReference>
<dbReference type="PANTHER" id="PTHR47959:SF1">
    <property type="entry name" value="ATP-DEPENDENT RNA HELICASE DBPA"/>
    <property type="match status" value="1"/>
</dbReference>
<dbReference type="InterPro" id="IPR044742">
    <property type="entry name" value="DEAD/DEAH_RhlB"/>
</dbReference>
<dbReference type="Gene3D" id="3.40.50.300">
    <property type="entry name" value="P-loop containing nucleotide triphosphate hydrolases"/>
    <property type="match status" value="2"/>
</dbReference>
<name>G8PDZ1_PEDCP</name>
<dbReference type="GO" id="GO:0005829">
    <property type="term" value="C:cytosol"/>
    <property type="evidence" value="ECO:0007669"/>
    <property type="project" value="TreeGrafter"/>
</dbReference>
<accession>G8PDZ1</accession>
<protein>
    <submittedName>
        <fullName evidence="9">DEAD/DEAH box helicase family protein</fullName>
    </submittedName>
</protein>
<proteinExistence type="inferred from homology"/>
<dbReference type="InterPro" id="IPR027417">
    <property type="entry name" value="P-loop_NTPase"/>
</dbReference>
<dbReference type="eggNOG" id="COG0513">
    <property type="taxonomic scope" value="Bacteria"/>
</dbReference>
<keyword evidence="1" id="KW-0547">Nucleotide-binding</keyword>
<dbReference type="STRING" id="701521.PECL_1244"/>
<dbReference type="CDD" id="cd18787">
    <property type="entry name" value="SF2_C_DEAD"/>
    <property type="match status" value="1"/>
</dbReference>
<feature type="domain" description="Helicase ATP-binding" evidence="7">
    <location>
        <begin position="25"/>
        <end position="194"/>
    </location>
</feature>
<dbReference type="PROSITE" id="PS51192">
    <property type="entry name" value="HELICASE_ATP_BIND_1"/>
    <property type="match status" value="1"/>
</dbReference>
<evidence type="ECO:0000313" key="10">
    <source>
        <dbReference type="Proteomes" id="UP000005444"/>
    </source>
</evidence>
<evidence type="ECO:0000256" key="1">
    <source>
        <dbReference type="ARBA" id="ARBA00022741"/>
    </source>
</evidence>
<feature type="compositionally biased region" description="Basic residues" evidence="6">
    <location>
        <begin position="417"/>
        <end position="440"/>
    </location>
</feature>
<dbReference type="PATRIC" id="fig|701521.8.peg.1156"/>
<evidence type="ECO:0000256" key="4">
    <source>
        <dbReference type="ARBA" id="ARBA00022840"/>
    </source>
</evidence>
<keyword evidence="3 9" id="KW-0347">Helicase</keyword>
<dbReference type="SMART" id="SM00490">
    <property type="entry name" value="HELICc"/>
    <property type="match status" value="1"/>
</dbReference>
<dbReference type="PANTHER" id="PTHR47959">
    <property type="entry name" value="ATP-DEPENDENT RNA HELICASE RHLE-RELATED"/>
    <property type="match status" value="1"/>
</dbReference>
<dbReference type="EMBL" id="CP003137">
    <property type="protein sequence ID" value="AEV95476.1"/>
    <property type="molecule type" value="Genomic_DNA"/>
</dbReference>
<dbReference type="InterPro" id="IPR014001">
    <property type="entry name" value="Helicase_ATP-bd"/>
</dbReference>
<evidence type="ECO:0000256" key="2">
    <source>
        <dbReference type="ARBA" id="ARBA00022801"/>
    </source>
</evidence>
<dbReference type="GO" id="GO:0003676">
    <property type="term" value="F:nucleic acid binding"/>
    <property type="evidence" value="ECO:0007669"/>
    <property type="project" value="InterPro"/>
</dbReference>
<gene>
    <name evidence="9" type="ordered locus">PECL_1244</name>
</gene>
<dbReference type="CDD" id="cd00268">
    <property type="entry name" value="DEADc"/>
    <property type="match status" value="1"/>
</dbReference>
<dbReference type="GO" id="GO:0003724">
    <property type="term" value="F:RNA helicase activity"/>
    <property type="evidence" value="ECO:0007669"/>
    <property type="project" value="TreeGrafter"/>
</dbReference>
<dbReference type="Pfam" id="PF00270">
    <property type="entry name" value="DEAD"/>
    <property type="match status" value="1"/>
</dbReference>
<dbReference type="InterPro" id="IPR011545">
    <property type="entry name" value="DEAD/DEAH_box_helicase_dom"/>
</dbReference>
<evidence type="ECO:0000256" key="6">
    <source>
        <dbReference type="SAM" id="MobiDB-lite"/>
    </source>
</evidence>
<evidence type="ECO:0000259" key="8">
    <source>
        <dbReference type="PROSITE" id="PS51194"/>
    </source>
</evidence>
<sequence>MNDIFKQHFTEKGFEQQTLIQKRVEQKLRDGESVIGLSPTGSGKTVAFVLPLLEKIIPGNGTQLLIIAPSQELAIQTTEVVREWGTLIKLKVTSVTGGANMQRQIERLKTKPEIVVGTPGRIKTMIDEKRLKVSEISALVIDEADQLLTGDTLVDIQAIEDNLQSDLQFGFFSATMNQTFLEDLNEWFNIDPEVVDVREEDDTRGDVTHGWFAANDLNSKVRWLRTLQRIKKFQALVFFNHVSSLEKVNSMLKHEGVSVGKIAGHQVQTDRASMLRKFRKGELKYLMVTDVAARGLDIEDLPAVINFDIPQNITTYTHRMGRTGRMGKSGFVLSFGNDHDIRDLRKIVQKLNLSFSRMMVDEKQIVPFEKKVIDRNSVNKEKEITTKTKTPSTKVGKANNQNKSQNKIVNKPETPVRGKKGKKKHSKRMGLRHKRNLKDS</sequence>
<evidence type="ECO:0000256" key="5">
    <source>
        <dbReference type="ARBA" id="ARBA00038437"/>
    </source>
</evidence>
<keyword evidence="10" id="KW-1185">Reference proteome</keyword>
<evidence type="ECO:0000256" key="3">
    <source>
        <dbReference type="ARBA" id="ARBA00022806"/>
    </source>
</evidence>
<dbReference type="InterPro" id="IPR001650">
    <property type="entry name" value="Helicase_C-like"/>
</dbReference>
<dbReference type="SMART" id="SM00487">
    <property type="entry name" value="DEXDc"/>
    <property type="match status" value="1"/>
</dbReference>
<dbReference type="Proteomes" id="UP000005444">
    <property type="component" value="Chromosome"/>
</dbReference>
<feature type="domain" description="Helicase C-terminal" evidence="8">
    <location>
        <begin position="225"/>
        <end position="366"/>
    </location>
</feature>
<dbReference type="GO" id="GO:0016787">
    <property type="term" value="F:hydrolase activity"/>
    <property type="evidence" value="ECO:0007669"/>
    <property type="project" value="UniProtKB-KW"/>
</dbReference>
<feature type="compositionally biased region" description="Polar residues" evidence="6">
    <location>
        <begin position="398"/>
        <end position="408"/>
    </location>
</feature>
<dbReference type="RefSeq" id="WP_014215672.1">
    <property type="nucleotide sequence ID" value="NC_016605.1"/>
</dbReference>
<feature type="region of interest" description="Disordered" evidence="6">
    <location>
        <begin position="387"/>
        <end position="440"/>
    </location>
</feature>
<dbReference type="AlphaFoldDB" id="G8PDZ1"/>
<reference evidence="9 10" key="1">
    <citation type="journal article" date="2012" name="J. Bacteriol.">
        <title>Complete Genome Sequence of the Beer Spoilage Organism Pediococcus claussenii ATCC BAA-344T.</title>
        <authorList>
            <person name="Pittet V."/>
            <person name="Abegunde T."/>
            <person name="Marfleet T."/>
            <person name="Haakensen M."/>
            <person name="Morrow K."/>
            <person name="Jayaprakash T."/>
            <person name="Schroeder K."/>
            <person name="Trost B."/>
            <person name="Byrns S."/>
            <person name="Bergsveinson J."/>
            <person name="Kusalik A."/>
            <person name="Ziola B."/>
        </authorList>
    </citation>
    <scope>NUCLEOTIDE SEQUENCE [LARGE SCALE GENOMIC DNA]</scope>
    <source>
        <strain evidence="9 10">ATCC BAA-344</strain>
    </source>
</reference>
<evidence type="ECO:0000259" key="7">
    <source>
        <dbReference type="PROSITE" id="PS51192"/>
    </source>
</evidence>
<dbReference type="Pfam" id="PF00271">
    <property type="entry name" value="Helicase_C"/>
    <property type="match status" value="1"/>
</dbReference>
<comment type="similarity">
    <text evidence="5">Belongs to the DEAD box helicase family.</text>
</comment>
<keyword evidence="2" id="KW-0378">Hydrolase</keyword>
<keyword evidence="4" id="KW-0067">ATP-binding</keyword>